<comment type="caution">
    <text evidence="2">The sequence shown here is derived from an EMBL/GenBank/DDBJ whole genome shotgun (WGS) entry which is preliminary data.</text>
</comment>
<dbReference type="InterPro" id="IPR007560">
    <property type="entry name" value="Restrct_endonuc_IV_Mrr"/>
</dbReference>
<evidence type="ECO:0000313" key="3">
    <source>
        <dbReference type="Proteomes" id="UP000292372"/>
    </source>
</evidence>
<evidence type="ECO:0000259" key="1">
    <source>
        <dbReference type="Pfam" id="PF04471"/>
    </source>
</evidence>
<reference evidence="2 3" key="1">
    <citation type="journal article" date="2015" name="Int. J. Syst. Evol. Microbiol.">
        <title>Hyunsoonleella pacifica sp. nov., isolated from seawater of South Pacific Gyre.</title>
        <authorList>
            <person name="Gao X."/>
            <person name="Zhang Z."/>
            <person name="Dai X."/>
            <person name="Zhang X.H."/>
        </authorList>
    </citation>
    <scope>NUCLEOTIDE SEQUENCE [LARGE SCALE GENOMIC DNA]</scope>
    <source>
        <strain evidence="2 3">SW033</strain>
    </source>
</reference>
<dbReference type="AlphaFoldDB" id="A0A4Q9FUN9"/>
<keyword evidence="3" id="KW-1185">Reference proteome</keyword>
<dbReference type="InterPro" id="IPR011856">
    <property type="entry name" value="tRNA_endonuc-like_dom_sf"/>
</dbReference>
<dbReference type="Pfam" id="PF04471">
    <property type="entry name" value="Mrr_cat"/>
    <property type="match status" value="1"/>
</dbReference>
<dbReference type="Proteomes" id="UP000292372">
    <property type="component" value="Unassembled WGS sequence"/>
</dbReference>
<dbReference type="GO" id="GO:0004519">
    <property type="term" value="F:endonuclease activity"/>
    <property type="evidence" value="ECO:0007669"/>
    <property type="project" value="InterPro"/>
</dbReference>
<dbReference type="RefSeq" id="WP_130935494.1">
    <property type="nucleotide sequence ID" value="NZ_BMEE01000001.1"/>
</dbReference>
<dbReference type="Gene3D" id="3.40.1350.10">
    <property type="match status" value="1"/>
</dbReference>
<dbReference type="SUPFAM" id="SSF52980">
    <property type="entry name" value="Restriction endonuclease-like"/>
    <property type="match status" value="1"/>
</dbReference>
<sequence>MKIDFNEINDWEEFEDLTADYFREIKRLDTNQITTVKVEPSGRGPDGGRDILVTLMIDDTIVTYERKWIVQCKFYDNLLKSHLDQINIPTLISEYDACGYLLIVKGSVHVGVTNTFENLRNKEKNGVAYEIWNGNHYRQILGFVGTLHNQYFPKYYEYSKERDLRLEKLKLEL</sequence>
<proteinExistence type="predicted"/>
<dbReference type="GO" id="GO:0009307">
    <property type="term" value="P:DNA restriction-modification system"/>
    <property type="evidence" value="ECO:0007669"/>
    <property type="project" value="InterPro"/>
</dbReference>
<protein>
    <recommendedName>
        <fullName evidence="1">Restriction endonuclease type IV Mrr domain-containing protein</fullName>
    </recommendedName>
</protein>
<name>A0A4Q9FUN9_9FLAO</name>
<organism evidence="2 3">
    <name type="scientific">Hyunsoonleella pacifica</name>
    <dbReference type="NCBI Taxonomy" id="1080224"/>
    <lineage>
        <taxon>Bacteria</taxon>
        <taxon>Pseudomonadati</taxon>
        <taxon>Bacteroidota</taxon>
        <taxon>Flavobacteriia</taxon>
        <taxon>Flavobacteriales</taxon>
        <taxon>Flavobacteriaceae</taxon>
    </lineage>
</organism>
<dbReference type="GO" id="GO:0003677">
    <property type="term" value="F:DNA binding"/>
    <property type="evidence" value="ECO:0007669"/>
    <property type="project" value="InterPro"/>
</dbReference>
<dbReference type="InterPro" id="IPR011335">
    <property type="entry name" value="Restrct_endonuc-II-like"/>
</dbReference>
<evidence type="ECO:0000313" key="2">
    <source>
        <dbReference type="EMBL" id="TBN18979.1"/>
    </source>
</evidence>
<accession>A0A4Q9FUN9</accession>
<feature type="domain" description="Restriction endonuclease type IV Mrr" evidence="1">
    <location>
        <begin position="10"/>
        <end position="77"/>
    </location>
</feature>
<dbReference type="EMBL" id="SIRS01000001">
    <property type="protein sequence ID" value="TBN18979.1"/>
    <property type="molecule type" value="Genomic_DNA"/>
</dbReference>
<gene>
    <name evidence="2" type="ORF">EYD46_02630</name>
</gene>
<dbReference type="OrthoDB" id="2960996at2"/>